<feature type="active site" evidence="8">
    <location>
        <position position="348"/>
    </location>
</feature>
<dbReference type="InterPro" id="IPR000819">
    <property type="entry name" value="Peptidase_M17_C"/>
</dbReference>
<feature type="binding site" evidence="8">
    <location>
        <position position="344"/>
    </location>
    <ligand>
        <name>Mn(2+)</name>
        <dbReference type="ChEBI" id="CHEBI:29035"/>
        <label>1</label>
    </ligand>
</feature>
<dbReference type="Proteomes" id="UP001500767">
    <property type="component" value="Unassembled WGS sequence"/>
</dbReference>
<gene>
    <name evidence="8" type="primary">pepA</name>
    <name evidence="10" type="ORF">GCM10022197_17940</name>
</gene>
<dbReference type="NCBIfam" id="NF002073">
    <property type="entry name" value="PRK00913.1-2"/>
    <property type="match status" value="1"/>
</dbReference>
<dbReference type="Pfam" id="PF00883">
    <property type="entry name" value="Peptidase_M17"/>
    <property type="match status" value="1"/>
</dbReference>
<dbReference type="CDD" id="cd00433">
    <property type="entry name" value="Peptidase_M17"/>
    <property type="match status" value="1"/>
</dbReference>
<dbReference type="InterPro" id="IPR023042">
    <property type="entry name" value="Peptidase_M17_leu_NH2_pept"/>
</dbReference>
<keyword evidence="11" id="KW-1185">Reference proteome</keyword>
<keyword evidence="8" id="KW-0464">Manganese</keyword>
<feature type="domain" description="Cytosol aminopeptidase" evidence="9">
    <location>
        <begin position="342"/>
        <end position="349"/>
    </location>
</feature>
<protein>
    <recommendedName>
        <fullName evidence="8">Probable cytosol aminopeptidase</fullName>
        <ecNumber evidence="8">3.4.11.1</ecNumber>
    </recommendedName>
    <alternativeName>
        <fullName evidence="8">Leucine aminopeptidase</fullName>
        <shortName evidence="8">LAP</shortName>
        <ecNumber evidence="8">3.4.11.10</ecNumber>
    </alternativeName>
    <alternativeName>
        <fullName evidence="8">Leucyl aminopeptidase</fullName>
    </alternativeName>
</protein>
<dbReference type="EC" id="3.4.11.1" evidence="8"/>
<feature type="active site" evidence="8">
    <location>
        <position position="274"/>
    </location>
</feature>
<dbReference type="GO" id="GO:0004177">
    <property type="term" value="F:aminopeptidase activity"/>
    <property type="evidence" value="ECO:0007669"/>
    <property type="project" value="UniProtKB-KW"/>
</dbReference>
<feature type="binding site" evidence="8">
    <location>
        <position position="267"/>
    </location>
    <ligand>
        <name>Mn(2+)</name>
        <dbReference type="ChEBI" id="CHEBI:29035"/>
        <label>1</label>
    </ligand>
</feature>
<proteinExistence type="inferred from homology"/>
<dbReference type="InterPro" id="IPR008283">
    <property type="entry name" value="Peptidase_M17_N"/>
</dbReference>
<evidence type="ECO:0000256" key="7">
    <source>
        <dbReference type="ARBA" id="ARBA00049972"/>
    </source>
</evidence>
<dbReference type="Pfam" id="PF02789">
    <property type="entry name" value="Peptidase_M17_N"/>
    <property type="match status" value="1"/>
</dbReference>
<comment type="subcellular location">
    <subcellularLocation>
        <location evidence="8">Cytoplasm</location>
    </subcellularLocation>
</comment>
<dbReference type="PRINTS" id="PR00481">
    <property type="entry name" value="LAMNOPPTDASE"/>
</dbReference>
<dbReference type="PROSITE" id="PS00631">
    <property type="entry name" value="CYTOSOL_AP"/>
    <property type="match status" value="1"/>
</dbReference>
<dbReference type="InterPro" id="IPR043472">
    <property type="entry name" value="Macro_dom-like"/>
</dbReference>
<feature type="binding site" evidence="8">
    <location>
        <position position="346"/>
    </location>
    <ligand>
        <name>Mn(2+)</name>
        <dbReference type="ChEBI" id="CHEBI:29035"/>
        <label>2</label>
    </ligand>
</feature>
<comment type="caution">
    <text evidence="10">The sequence shown here is derived from an EMBL/GenBank/DDBJ whole genome shotgun (WGS) entry which is preliminary data.</text>
</comment>
<evidence type="ECO:0000259" key="9">
    <source>
        <dbReference type="PROSITE" id="PS00631"/>
    </source>
</evidence>
<evidence type="ECO:0000256" key="8">
    <source>
        <dbReference type="HAMAP-Rule" id="MF_00181"/>
    </source>
</evidence>
<evidence type="ECO:0000256" key="4">
    <source>
        <dbReference type="ARBA" id="ARBA00022438"/>
    </source>
</evidence>
<comment type="catalytic activity">
    <reaction evidence="2 8">
        <text>Release of an N-terminal amino acid, preferentially leucine, but not glutamic or aspartic acids.</text>
        <dbReference type="EC" id="3.4.11.10"/>
    </reaction>
</comment>
<feature type="binding site" evidence="8">
    <location>
        <position position="262"/>
    </location>
    <ligand>
        <name>Mn(2+)</name>
        <dbReference type="ChEBI" id="CHEBI:29035"/>
        <label>2</label>
    </ligand>
</feature>
<dbReference type="HAMAP" id="MF_00181">
    <property type="entry name" value="Cytosol_peptidase_M17"/>
    <property type="match status" value="1"/>
</dbReference>
<organism evidence="10 11">
    <name type="scientific">Microlunatus spumicola</name>
    <dbReference type="NCBI Taxonomy" id="81499"/>
    <lineage>
        <taxon>Bacteria</taxon>
        <taxon>Bacillati</taxon>
        <taxon>Actinomycetota</taxon>
        <taxon>Actinomycetes</taxon>
        <taxon>Propionibacteriales</taxon>
        <taxon>Propionibacteriaceae</taxon>
        <taxon>Microlunatus</taxon>
    </lineage>
</organism>
<dbReference type="SUPFAM" id="SSF52949">
    <property type="entry name" value="Macro domain-like"/>
    <property type="match status" value="1"/>
</dbReference>
<keyword evidence="8" id="KW-0963">Cytoplasm</keyword>
<dbReference type="EMBL" id="BAAAYR010000001">
    <property type="protein sequence ID" value="GAA3562745.1"/>
    <property type="molecule type" value="Genomic_DNA"/>
</dbReference>
<comment type="catalytic activity">
    <reaction evidence="1 8">
        <text>Release of an N-terminal amino acid, Xaa-|-Yaa-, in which Xaa is preferably Leu, but may be other amino acids including Pro although not Arg or Lys, and Yaa may be Pro. Amino acid amides and methyl esters are also readily hydrolyzed, but rates on arylamides are exceedingly low.</text>
        <dbReference type="EC" id="3.4.11.1"/>
    </reaction>
</comment>
<feature type="binding site" evidence="8">
    <location>
        <position position="267"/>
    </location>
    <ligand>
        <name>Mn(2+)</name>
        <dbReference type="ChEBI" id="CHEBI:29035"/>
        <label>2</label>
    </ligand>
</feature>
<dbReference type="PANTHER" id="PTHR11963">
    <property type="entry name" value="LEUCINE AMINOPEPTIDASE-RELATED"/>
    <property type="match status" value="1"/>
</dbReference>
<evidence type="ECO:0000256" key="5">
    <source>
        <dbReference type="ARBA" id="ARBA00022670"/>
    </source>
</evidence>
<dbReference type="SUPFAM" id="SSF53187">
    <property type="entry name" value="Zn-dependent exopeptidases"/>
    <property type="match status" value="1"/>
</dbReference>
<comment type="similarity">
    <text evidence="3 8">Belongs to the peptidase M17 family.</text>
</comment>
<accession>A0ABP6X7J1</accession>
<dbReference type="Gene3D" id="3.40.220.10">
    <property type="entry name" value="Leucine Aminopeptidase, subunit E, domain 1"/>
    <property type="match status" value="1"/>
</dbReference>
<comment type="cofactor">
    <cofactor evidence="8">
        <name>Mn(2+)</name>
        <dbReference type="ChEBI" id="CHEBI:29035"/>
    </cofactor>
    <text evidence="8">Binds 2 manganese ions per subunit.</text>
</comment>
<evidence type="ECO:0000313" key="11">
    <source>
        <dbReference type="Proteomes" id="UP001500767"/>
    </source>
</evidence>
<evidence type="ECO:0000256" key="2">
    <source>
        <dbReference type="ARBA" id="ARBA00000967"/>
    </source>
</evidence>
<name>A0ABP6X7J1_9ACTN</name>
<evidence type="ECO:0000313" key="10">
    <source>
        <dbReference type="EMBL" id="GAA3562745.1"/>
    </source>
</evidence>
<evidence type="ECO:0000256" key="6">
    <source>
        <dbReference type="ARBA" id="ARBA00022801"/>
    </source>
</evidence>
<keyword evidence="5 8" id="KW-0645">Protease</keyword>
<feature type="binding site" evidence="8">
    <location>
        <position position="285"/>
    </location>
    <ligand>
        <name>Mn(2+)</name>
        <dbReference type="ChEBI" id="CHEBI:29035"/>
        <label>2</label>
    </ligand>
</feature>
<dbReference type="PANTHER" id="PTHR11963:SF23">
    <property type="entry name" value="CYTOSOL AMINOPEPTIDASE"/>
    <property type="match status" value="1"/>
</dbReference>
<dbReference type="Gene3D" id="3.40.630.10">
    <property type="entry name" value="Zn peptidases"/>
    <property type="match status" value="1"/>
</dbReference>
<comment type="function">
    <text evidence="7 8">Presumably involved in the processing and regular turnover of intracellular proteins. Catalyzes the removal of unsubstituted N-terminal amino acids from various peptides.</text>
</comment>
<sequence>MLPALTLSKSLPRGPVVLVVGLGDDGLRTVPSAVEKAYAKRFGSDVATLATEVGASAKAGHTRTLPRVDDVRVLVVGLGTQAVDGPALRDAAANGVRQAGGLADDKGTVDVVVALGATTPEEALAVASGALLGTYAYTGVSSEDAPAGKVGRITVLHEGATRTADGADVAEVATVVTTAVLVAREWVNIPANLLYPASFAEEAQALTKGTRLTYEVLDERELAAQGYGGLMAVGGGSARPPRLVRLSYRPRGAKLHLALVGKGITFDTGGLNLKPADGMYTMKCDMAGAAAVLAATWAIAKLGLKIKVTAYGAMAENMPSGSAYRPSDVLTIYGGTTVENANSDAEGRLVMADALARSNADSPDLVVDVATLTGAAVVALGDRTAGVMATDDATARQVLDAAQLAGEPFWQLPIPAETRGKLDSTVADLRSSGTDRAGGALAAAAFLREFVDAPTPWAHLDIAGPAFRTGGPEGAFSTGGTGVGVATLVELARSLAG</sequence>
<dbReference type="EC" id="3.4.11.10" evidence="8"/>
<keyword evidence="4 8" id="KW-0031">Aminopeptidase</keyword>
<feature type="binding site" evidence="8">
    <location>
        <position position="346"/>
    </location>
    <ligand>
        <name>Mn(2+)</name>
        <dbReference type="ChEBI" id="CHEBI:29035"/>
        <label>1</label>
    </ligand>
</feature>
<reference evidence="11" key="1">
    <citation type="journal article" date="2019" name="Int. J. Syst. Evol. Microbiol.">
        <title>The Global Catalogue of Microorganisms (GCM) 10K type strain sequencing project: providing services to taxonomists for standard genome sequencing and annotation.</title>
        <authorList>
            <consortium name="The Broad Institute Genomics Platform"/>
            <consortium name="The Broad Institute Genome Sequencing Center for Infectious Disease"/>
            <person name="Wu L."/>
            <person name="Ma J."/>
        </authorList>
    </citation>
    <scope>NUCLEOTIDE SEQUENCE [LARGE SCALE GENOMIC DNA]</scope>
    <source>
        <strain evidence="11">JCM 16540</strain>
    </source>
</reference>
<evidence type="ECO:0000256" key="3">
    <source>
        <dbReference type="ARBA" id="ARBA00009528"/>
    </source>
</evidence>
<keyword evidence="8" id="KW-0479">Metal-binding</keyword>
<keyword evidence="6 8" id="KW-0378">Hydrolase</keyword>
<evidence type="ECO:0000256" key="1">
    <source>
        <dbReference type="ARBA" id="ARBA00000135"/>
    </source>
</evidence>
<dbReference type="InterPro" id="IPR011356">
    <property type="entry name" value="Leucine_aapep/pepB"/>
</dbReference>